<comment type="catalytic activity">
    <reaction evidence="14 17">
        <text>cytidine + ATP = CMP + ADP + H(+)</text>
        <dbReference type="Rhea" id="RHEA:24674"/>
        <dbReference type="ChEBI" id="CHEBI:15378"/>
        <dbReference type="ChEBI" id="CHEBI:17562"/>
        <dbReference type="ChEBI" id="CHEBI:30616"/>
        <dbReference type="ChEBI" id="CHEBI:60377"/>
        <dbReference type="ChEBI" id="CHEBI:456216"/>
        <dbReference type="EC" id="2.7.1.48"/>
    </reaction>
</comment>
<comment type="caution">
    <text evidence="19">The sequence shown here is derived from an EMBL/GenBank/DDBJ whole genome shotgun (WGS) entry which is preliminary data.</text>
</comment>
<sequence>MKPLIIGIAGGTGSGKTTLVDRLLEQFGDDISVLPHDNYYAAHHDLSLEQRQTLNYDHPASFDTDRMIQDLQALRAGKTIHCPVYDYAIHDRTEETRELKPNKVILVEGILIFENKTLRDLMDIKLFVDTDADVRILRRIVRDVKERGRSLDSVVEQYLATVKPMHEQFVEPSKRYADLIVPEGGKNSVALMMIIQRIAYHIEHGDVVAEQ</sequence>
<name>A0A3E2B5V3_9FIRM</name>
<evidence type="ECO:0000256" key="17">
    <source>
        <dbReference type="RuleBase" id="RU003825"/>
    </source>
</evidence>
<dbReference type="AlphaFoldDB" id="A0A3E2B5V3"/>
<accession>A0A3E2B5V3</accession>
<dbReference type="SUPFAM" id="SSF52540">
    <property type="entry name" value="P-loop containing nucleoside triphosphate hydrolases"/>
    <property type="match status" value="1"/>
</dbReference>
<dbReference type="GO" id="GO:0044211">
    <property type="term" value="P:CTP salvage"/>
    <property type="evidence" value="ECO:0007669"/>
    <property type="project" value="UniProtKB-UniRule"/>
</dbReference>
<dbReference type="HAMAP" id="MF_00551">
    <property type="entry name" value="Uridine_kinase"/>
    <property type="match status" value="1"/>
</dbReference>
<evidence type="ECO:0000256" key="13">
    <source>
        <dbReference type="ARBA" id="ARBA00031452"/>
    </source>
</evidence>
<dbReference type="GeneID" id="97994471"/>
<evidence type="ECO:0000256" key="11">
    <source>
        <dbReference type="ARBA" id="ARBA00022840"/>
    </source>
</evidence>
<dbReference type="GO" id="GO:0044206">
    <property type="term" value="P:UMP salvage"/>
    <property type="evidence" value="ECO:0007669"/>
    <property type="project" value="UniProtKB-UniRule"/>
</dbReference>
<dbReference type="GO" id="GO:0005737">
    <property type="term" value="C:cytoplasm"/>
    <property type="evidence" value="ECO:0007669"/>
    <property type="project" value="UniProtKB-SubCell"/>
</dbReference>
<evidence type="ECO:0000256" key="16">
    <source>
        <dbReference type="HAMAP-Rule" id="MF_00551"/>
    </source>
</evidence>
<feature type="binding site" evidence="16">
    <location>
        <begin position="10"/>
        <end position="17"/>
    </location>
    <ligand>
        <name>ATP</name>
        <dbReference type="ChEBI" id="CHEBI:30616"/>
    </ligand>
</feature>
<evidence type="ECO:0000256" key="4">
    <source>
        <dbReference type="ARBA" id="ARBA00005408"/>
    </source>
</evidence>
<comment type="subcellular location">
    <subcellularLocation>
        <location evidence="1 16 17">Cytoplasm</location>
    </subcellularLocation>
</comment>
<dbReference type="EC" id="2.7.1.48" evidence="5 16"/>
<comment type="similarity">
    <text evidence="4 16 17">Belongs to the uridine kinase family.</text>
</comment>
<keyword evidence="7 16" id="KW-0963">Cytoplasm</keyword>
<organism evidence="19 20">
    <name type="scientific">Evtepia gabavorous</name>
    <dbReference type="NCBI Taxonomy" id="2211183"/>
    <lineage>
        <taxon>Bacteria</taxon>
        <taxon>Bacillati</taxon>
        <taxon>Bacillota</taxon>
        <taxon>Clostridia</taxon>
        <taxon>Eubacteriales</taxon>
        <taxon>Evtepia</taxon>
    </lineage>
</organism>
<dbReference type="Gene3D" id="3.40.50.300">
    <property type="entry name" value="P-loop containing nucleotide triphosphate hydrolases"/>
    <property type="match status" value="1"/>
</dbReference>
<evidence type="ECO:0000256" key="12">
    <source>
        <dbReference type="ARBA" id="ARBA00030641"/>
    </source>
</evidence>
<reference evidence="19 20" key="1">
    <citation type="submission" date="2018-07" db="EMBL/GenBank/DDBJ databases">
        <title>GABA Modulating Bacteria of the Human Gut Microbiota.</title>
        <authorList>
            <person name="Strandwitz P."/>
            <person name="Kim K.H."/>
            <person name="Terekhova D."/>
            <person name="Liu J.K."/>
            <person name="Sharma A."/>
            <person name="Levering J."/>
            <person name="Mcdonald D."/>
            <person name="Dietrich D."/>
            <person name="Ramadhar T.R."/>
            <person name="Lekbua A."/>
            <person name="Mroue N."/>
            <person name="Liston C."/>
            <person name="Stewart E.J."/>
            <person name="Dubin M.J."/>
            <person name="Zengler K."/>
            <person name="Knight R."/>
            <person name="Gilbert J.A."/>
            <person name="Clardy J."/>
            <person name="Lewis K."/>
        </authorList>
    </citation>
    <scope>NUCLEOTIDE SEQUENCE [LARGE SCALE GENOMIC DNA]</scope>
    <source>
        <strain evidence="19 20">KLE1738</strain>
    </source>
</reference>
<dbReference type="RefSeq" id="WP_117141604.1">
    <property type="nucleotide sequence ID" value="NZ_CAKXKJ010000010.1"/>
</dbReference>
<evidence type="ECO:0000256" key="15">
    <source>
        <dbReference type="ARBA" id="ARBA00048909"/>
    </source>
</evidence>
<dbReference type="GO" id="GO:0043771">
    <property type="term" value="F:cytidine kinase activity"/>
    <property type="evidence" value="ECO:0007669"/>
    <property type="project" value="RHEA"/>
</dbReference>
<evidence type="ECO:0000256" key="3">
    <source>
        <dbReference type="ARBA" id="ARBA00004784"/>
    </source>
</evidence>
<dbReference type="PANTHER" id="PTHR10285">
    <property type="entry name" value="URIDINE KINASE"/>
    <property type="match status" value="1"/>
</dbReference>
<evidence type="ECO:0000259" key="18">
    <source>
        <dbReference type="Pfam" id="PF00485"/>
    </source>
</evidence>
<comment type="catalytic activity">
    <reaction evidence="15 16 17">
        <text>uridine + ATP = UMP + ADP + H(+)</text>
        <dbReference type="Rhea" id="RHEA:16825"/>
        <dbReference type="ChEBI" id="CHEBI:15378"/>
        <dbReference type="ChEBI" id="CHEBI:16704"/>
        <dbReference type="ChEBI" id="CHEBI:30616"/>
        <dbReference type="ChEBI" id="CHEBI:57865"/>
        <dbReference type="ChEBI" id="CHEBI:456216"/>
        <dbReference type="EC" id="2.7.1.48"/>
    </reaction>
</comment>
<evidence type="ECO:0000256" key="8">
    <source>
        <dbReference type="ARBA" id="ARBA00022679"/>
    </source>
</evidence>
<keyword evidence="8 16" id="KW-0808">Transferase</keyword>
<comment type="pathway">
    <text evidence="3 16 17">Pyrimidine metabolism; CTP biosynthesis via salvage pathway; CTP from cytidine: step 1/3.</text>
</comment>
<evidence type="ECO:0000256" key="14">
    <source>
        <dbReference type="ARBA" id="ARBA00047436"/>
    </source>
</evidence>
<dbReference type="Proteomes" id="UP000260649">
    <property type="component" value="Unassembled WGS sequence"/>
</dbReference>
<dbReference type="EMBL" id="QQRQ01000002">
    <property type="protein sequence ID" value="RFT07408.1"/>
    <property type="molecule type" value="Genomic_DNA"/>
</dbReference>
<evidence type="ECO:0000256" key="10">
    <source>
        <dbReference type="ARBA" id="ARBA00022777"/>
    </source>
</evidence>
<dbReference type="NCBIfam" id="NF004018">
    <property type="entry name" value="PRK05480.1"/>
    <property type="match status" value="1"/>
</dbReference>
<protein>
    <recommendedName>
        <fullName evidence="6 16">Uridine kinase</fullName>
        <ecNumber evidence="5 16">2.7.1.48</ecNumber>
    </recommendedName>
    <alternativeName>
        <fullName evidence="12 16">Cytidine monophosphokinase</fullName>
    </alternativeName>
    <alternativeName>
        <fullName evidence="13 16">Uridine monophosphokinase</fullName>
    </alternativeName>
</protein>
<evidence type="ECO:0000256" key="5">
    <source>
        <dbReference type="ARBA" id="ARBA00012137"/>
    </source>
</evidence>
<dbReference type="OrthoDB" id="9777642at2"/>
<comment type="pathway">
    <text evidence="2 16 17">Pyrimidine metabolism; UMP biosynthesis via salvage pathway; UMP from uridine: step 1/1.</text>
</comment>
<keyword evidence="9 16" id="KW-0547">Nucleotide-binding</keyword>
<dbReference type="Pfam" id="PF00485">
    <property type="entry name" value="PRK"/>
    <property type="match status" value="1"/>
</dbReference>
<evidence type="ECO:0000256" key="6">
    <source>
        <dbReference type="ARBA" id="ARBA00021478"/>
    </source>
</evidence>
<dbReference type="CDD" id="cd02023">
    <property type="entry name" value="UMPK"/>
    <property type="match status" value="1"/>
</dbReference>
<dbReference type="PRINTS" id="PR00988">
    <property type="entry name" value="URIDINKINASE"/>
</dbReference>
<evidence type="ECO:0000256" key="7">
    <source>
        <dbReference type="ARBA" id="ARBA00022490"/>
    </source>
</evidence>
<dbReference type="GO" id="GO:0004849">
    <property type="term" value="F:uridine kinase activity"/>
    <property type="evidence" value="ECO:0007669"/>
    <property type="project" value="UniProtKB-UniRule"/>
</dbReference>
<dbReference type="GO" id="GO:0005524">
    <property type="term" value="F:ATP binding"/>
    <property type="evidence" value="ECO:0007669"/>
    <property type="project" value="UniProtKB-UniRule"/>
</dbReference>
<feature type="domain" description="Phosphoribulokinase/uridine kinase" evidence="18">
    <location>
        <begin position="5"/>
        <end position="189"/>
    </location>
</feature>
<dbReference type="UniPathway" id="UPA00574">
    <property type="reaction ID" value="UER00637"/>
</dbReference>
<dbReference type="InterPro" id="IPR006083">
    <property type="entry name" value="PRK/URK"/>
</dbReference>
<keyword evidence="11 16" id="KW-0067">ATP-binding</keyword>
<evidence type="ECO:0000256" key="1">
    <source>
        <dbReference type="ARBA" id="ARBA00004496"/>
    </source>
</evidence>
<dbReference type="InterPro" id="IPR027417">
    <property type="entry name" value="P-loop_NTPase"/>
</dbReference>
<dbReference type="UniPathway" id="UPA00579">
    <property type="reaction ID" value="UER00640"/>
</dbReference>
<evidence type="ECO:0000313" key="20">
    <source>
        <dbReference type="Proteomes" id="UP000260649"/>
    </source>
</evidence>
<dbReference type="NCBIfam" id="TIGR00235">
    <property type="entry name" value="udk"/>
    <property type="match status" value="1"/>
</dbReference>
<keyword evidence="10 16" id="KW-0418">Kinase</keyword>
<keyword evidence="20" id="KW-1185">Reference proteome</keyword>
<dbReference type="InterPro" id="IPR000764">
    <property type="entry name" value="Uridine_kinase-like"/>
</dbReference>
<evidence type="ECO:0000256" key="2">
    <source>
        <dbReference type="ARBA" id="ARBA00004690"/>
    </source>
</evidence>
<dbReference type="InterPro" id="IPR026008">
    <property type="entry name" value="Uridine_kinase"/>
</dbReference>
<evidence type="ECO:0000256" key="9">
    <source>
        <dbReference type="ARBA" id="ARBA00022741"/>
    </source>
</evidence>
<proteinExistence type="inferred from homology"/>
<gene>
    <name evidence="16" type="primary">udk</name>
    <name evidence="19" type="ORF">DV520_01810</name>
</gene>
<evidence type="ECO:0000313" key="19">
    <source>
        <dbReference type="EMBL" id="RFT07408.1"/>
    </source>
</evidence>